<dbReference type="EMBL" id="QJKJ01014387">
    <property type="protein sequence ID" value="RDX64430.1"/>
    <property type="molecule type" value="Genomic_DNA"/>
</dbReference>
<evidence type="ECO:0000313" key="2">
    <source>
        <dbReference type="Proteomes" id="UP000257109"/>
    </source>
</evidence>
<dbReference type="Proteomes" id="UP000257109">
    <property type="component" value="Unassembled WGS sequence"/>
</dbReference>
<dbReference type="AlphaFoldDB" id="A0A371EEG8"/>
<keyword evidence="2" id="KW-1185">Reference proteome</keyword>
<proteinExistence type="predicted"/>
<feature type="non-terminal residue" evidence="1">
    <location>
        <position position="1"/>
    </location>
</feature>
<name>A0A371EEG8_MUCPR</name>
<organism evidence="1 2">
    <name type="scientific">Mucuna pruriens</name>
    <name type="common">Velvet bean</name>
    <name type="synonym">Dolichos pruriens</name>
    <dbReference type="NCBI Taxonomy" id="157652"/>
    <lineage>
        <taxon>Eukaryota</taxon>
        <taxon>Viridiplantae</taxon>
        <taxon>Streptophyta</taxon>
        <taxon>Embryophyta</taxon>
        <taxon>Tracheophyta</taxon>
        <taxon>Spermatophyta</taxon>
        <taxon>Magnoliopsida</taxon>
        <taxon>eudicotyledons</taxon>
        <taxon>Gunneridae</taxon>
        <taxon>Pentapetalae</taxon>
        <taxon>rosids</taxon>
        <taxon>fabids</taxon>
        <taxon>Fabales</taxon>
        <taxon>Fabaceae</taxon>
        <taxon>Papilionoideae</taxon>
        <taxon>50 kb inversion clade</taxon>
        <taxon>NPAAA clade</taxon>
        <taxon>indigoferoid/millettioid clade</taxon>
        <taxon>Phaseoleae</taxon>
        <taxon>Mucuna</taxon>
    </lineage>
</organism>
<feature type="non-terminal residue" evidence="1">
    <location>
        <position position="67"/>
    </location>
</feature>
<protein>
    <recommendedName>
        <fullName evidence="3">Mitochondrial protein</fullName>
    </recommendedName>
</protein>
<reference evidence="1" key="1">
    <citation type="submission" date="2018-05" db="EMBL/GenBank/DDBJ databases">
        <title>Draft genome of Mucuna pruriens seed.</title>
        <authorList>
            <person name="Nnadi N.E."/>
            <person name="Vos R."/>
            <person name="Hasami M.H."/>
            <person name="Devisetty U.K."/>
            <person name="Aguiy J.C."/>
        </authorList>
    </citation>
    <scope>NUCLEOTIDE SEQUENCE [LARGE SCALE GENOMIC DNA]</scope>
    <source>
        <strain evidence="1">JCA_2017</strain>
    </source>
</reference>
<gene>
    <name evidence="1" type="ORF">CR513_57025</name>
</gene>
<comment type="caution">
    <text evidence="1">The sequence shown here is derived from an EMBL/GenBank/DDBJ whole genome shotgun (WGS) entry which is preliminary data.</text>
</comment>
<sequence length="67" mass="8007">MNQYDPRDSYLIAVKRIFRYLVGITNRNLLCEKIKILWMMPIHSYFLGRKKQNSITLSTVEAKYIPI</sequence>
<evidence type="ECO:0008006" key="3">
    <source>
        <dbReference type="Google" id="ProtNLM"/>
    </source>
</evidence>
<accession>A0A371EEG8</accession>
<evidence type="ECO:0000313" key="1">
    <source>
        <dbReference type="EMBL" id="RDX64430.1"/>
    </source>
</evidence>